<gene>
    <name evidence="2" type="ORF">LDC_0084</name>
</gene>
<dbReference type="EMBL" id="ADZX01000005">
    <property type="protein sequence ID" value="EFK97873.1"/>
    <property type="molecule type" value="Genomic_DNA"/>
</dbReference>
<dbReference type="AlphaFoldDB" id="D9PF06"/>
<evidence type="ECO:0000256" key="1">
    <source>
        <dbReference type="SAM" id="MobiDB-lite"/>
    </source>
</evidence>
<accession>D9PF06</accession>
<feature type="compositionally biased region" description="Gly residues" evidence="1">
    <location>
        <begin position="126"/>
        <end position="135"/>
    </location>
</feature>
<feature type="non-terminal residue" evidence="2">
    <location>
        <position position="135"/>
    </location>
</feature>
<evidence type="ECO:0000313" key="2">
    <source>
        <dbReference type="EMBL" id="EFK97873.1"/>
    </source>
</evidence>
<feature type="region of interest" description="Disordered" evidence="1">
    <location>
        <begin position="81"/>
        <end position="135"/>
    </location>
</feature>
<reference evidence="2" key="2">
    <citation type="journal article" date="2011" name="Microb. Ecol.">
        <title>Taxonomic and Functional Metagenomic Profiling of the Microbial Community in the Anoxic Sediment of a Sub-saline Shallow Lake (Laguna de Carrizo, Central Spain).</title>
        <authorList>
            <person name="Ferrer M."/>
            <person name="Guazzaroni M.E."/>
            <person name="Richter M."/>
            <person name="Garcia-Salamanca A."/>
            <person name="Yarza P."/>
            <person name="Suarez-Suarez A."/>
            <person name="Solano J."/>
            <person name="Alcaide M."/>
            <person name="van Dillewijn P."/>
            <person name="Molina-Henares M.A."/>
            <person name="Lopez-Cortes N."/>
            <person name="Al-Ramahi Y."/>
            <person name="Guerrero C."/>
            <person name="Acosta A."/>
            <person name="de Eugenio L.I."/>
            <person name="Martinez V."/>
            <person name="Marques S."/>
            <person name="Rojo F."/>
            <person name="Santero E."/>
            <person name="Genilloud O."/>
            <person name="Perez-Perez J."/>
            <person name="Rossello-Mora R."/>
            <person name="Ramos J.L."/>
        </authorList>
    </citation>
    <scope>NUCLEOTIDE SEQUENCE</scope>
</reference>
<sequence>MEAGVAREDAAVTADQVTGRHRRDAVGDGRAAGRVEGDREAGRVPGEEALGGAAVLVEVDRHDGEPLGAVTLLHRLQPWEGGAARSAPRGPEVQVHDAPAQRVQRHGAGSARQREPRRRARPAGLGWHGEGGKGG</sequence>
<feature type="region of interest" description="Disordered" evidence="1">
    <location>
        <begin position="1"/>
        <end position="49"/>
    </location>
</feature>
<feature type="compositionally biased region" description="Basic and acidic residues" evidence="1">
    <location>
        <begin position="1"/>
        <end position="10"/>
    </location>
</feature>
<protein>
    <submittedName>
        <fullName evidence="2">Uncharacterized protein</fullName>
    </submittedName>
</protein>
<name>D9PF06_9ZZZZ</name>
<reference evidence="2" key="1">
    <citation type="submission" date="2010-07" db="EMBL/GenBank/DDBJ databases">
        <authorList>
            <consortium name="CONSOLIDER consortium CSD2007-00005"/>
            <person name="Guazzaroni M.-E."/>
            <person name="Richter M."/>
            <person name="Garcia-Salamanca A."/>
            <person name="Yarza P."/>
            <person name="Ferrer M."/>
        </authorList>
    </citation>
    <scope>NUCLEOTIDE SEQUENCE</scope>
</reference>
<comment type="caution">
    <text evidence="2">The sequence shown here is derived from an EMBL/GenBank/DDBJ whole genome shotgun (WGS) entry which is preliminary data.</text>
</comment>
<feature type="compositionally biased region" description="Basic and acidic residues" evidence="1">
    <location>
        <begin position="24"/>
        <end position="46"/>
    </location>
</feature>
<proteinExistence type="predicted"/>
<organism evidence="2">
    <name type="scientific">sediment metagenome</name>
    <dbReference type="NCBI Taxonomy" id="749907"/>
    <lineage>
        <taxon>unclassified sequences</taxon>
        <taxon>metagenomes</taxon>
        <taxon>ecological metagenomes</taxon>
    </lineage>
</organism>